<evidence type="ECO:0000313" key="2">
    <source>
        <dbReference type="Proteomes" id="UP000045706"/>
    </source>
</evidence>
<organism evidence="1 2">
    <name type="scientific">Verticillium longisporum</name>
    <name type="common">Verticillium dahliae var. longisporum</name>
    <dbReference type="NCBI Taxonomy" id="100787"/>
    <lineage>
        <taxon>Eukaryota</taxon>
        <taxon>Fungi</taxon>
        <taxon>Dikarya</taxon>
        <taxon>Ascomycota</taxon>
        <taxon>Pezizomycotina</taxon>
        <taxon>Sordariomycetes</taxon>
        <taxon>Hypocreomycetidae</taxon>
        <taxon>Glomerellales</taxon>
        <taxon>Plectosphaerellaceae</taxon>
        <taxon>Verticillium</taxon>
    </lineage>
</organism>
<proteinExistence type="predicted"/>
<gene>
    <name evidence="1" type="ORF">BN1723_008075</name>
</gene>
<dbReference type="Proteomes" id="UP000045706">
    <property type="component" value="Unassembled WGS sequence"/>
</dbReference>
<accession>A0A0G4NPZ6</accession>
<reference evidence="2" key="1">
    <citation type="submission" date="2015-05" db="EMBL/GenBank/DDBJ databases">
        <authorList>
            <person name="Fogelqvist Johan"/>
        </authorList>
    </citation>
    <scope>NUCLEOTIDE SEQUENCE [LARGE SCALE GENOMIC DNA]</scope>
</reference>
<name>A0A0G4NPZ6_VERLO</name>
<sequence>MERPELHLNGKVADLRVIRMHRQLQDPDVAKDLAAVEAPNGEEATVVEDGAVVAAAARRQAIDAAAIPRHGDEVEEQHVVGVLVAVVAANDEEVGADEGGRVGQAAAWASTS</sequence>
<dbReference type="EMBL" id="CVQI01037606">
    <property type="protein sequence ID" value="CRK48535.1"/>
    <property type="molecule type" value="Genomic_DNA"/>
</dbReference>
<dbReference type="AlphaFoldDB" id="A0A0G4NPZ6"/>
<evidence type="ECO:0000313" key="1">
    <source>
        <dbReference type="EMBL" id="CRK48535.1"/>
    </source>
</evidence>
<protein>
    <submittedName>
        <fullName evidence="1">Uncharacterized protein</fullName>
    </submittedName>
</protein>